<name>A0A2K8T7G6_9NOSO</name>
<dbReference type="AlphaFoldDB" id="A0A2K8T7G6"/>
<keyword evidence="1" id="KW-0614">Plasmid</keyword>
<geneLocation type="plasmid" evidence="2">
    <name>pnfsy06</name>
</geneLocation>
<dbReference type="KEGG" id="nfl:COO91_09793"/>
<organism evidence="1 2">
    <name type="scientific">Nostoc flagelliforme CCNUN1</name>
    <dbReference type="NCBI Taxonomy" id="2038116"/>
    <lineage>
        <taxon>Bacteria</taxon>
        <taxon>Bacillati</taxon>
        <taxon>Cyanobacteriota</taxon>
        <taxon>Cyanophyceae</taxon>
        <taxon>Nostocales</taxon>
        <taxon>Nostocaceae</taxon>
        <taxon>Nostoc</taxon>
    </lineage>
</organism>
<dbReference type="OrthoDB" id="464286at2"/>
<accession>A0A2K8T7G6</accession>
<dbReference type="RefSeq" id="WP_100903675.1">
    <property type="nucleotide sequence ID" value="NZ_CAWNNC010000007.1"/>
</dbReference>
<keyword evidence="2" id="KW-1185">Reference proteome</keyword>
<gene>
    <name evidence="1" type="ORF">COO91_09793</name>
</gene>
<dbReference type="EMBL" id="CP024791">
    <property type="protein sequence ID" value="AUB43612.1"/>
    <property type="molecule type" value="Genomic_DNA"/>
</dbReference>
<evidence type="ECO:0000313" key="1">
    <source>
        <dbReference type="EMBL" id="AUB43612.1"/>
    </source>
</evidence>
<sequence length="129" mass="14704">MVKTREQSLSDLAHRIELLIAKRSEINQEISTLNKSDVAESGCWIVRYRAKGKGGAYWYYKWQSSEPIFVTKNGNKSCHQYIGKAGSPAFLKAVEMMKNRTKIEALNQVLHTLELGLNDLVEEAARFQK</sequence>
<protein>
    <submittedName>
        <fullName evidence="1">Uncharacterized protein</fullName>
    </submittedName>
</protein>
<dbReference type="Proteomes" id="UP000232003">
    <property type="component" value="Plasmid pNFSY06"/>
</dbReference>
<proteinExistence type="predicted"/>
<evidence type="ECO:0000313" key="2">
    <source>
        <dbReference type="Proteomes" id="UP000232003"/>
    </source>
</evidence>
<reference evidence="1 2" key="1">
    <citation type="submission" date="2017-11" db="EMBL/GenBank/DDBJ databases">
        <title>Complete genome of a free-living desiccation-tolerant cyanobacterium and its photosynthetic adaptation to extreme terrestrial habitat.</title>
        <authorList>
            <person name="Shang J."/>
        </authorList>
    </citation>
    <scope>NUCLEOTIDE SEQUENCE [LARGE SCALE GENOMIC DNA]</scope>
    <source>
        <strain evidence="1 2">CCNUN1</strain>
        <plasmid evidence="2">pnfsy06</plasmid>
    </source>
</reference>